<dbReference type="AlphaFoldDB" id="A0A2S7MXG7"/>
<dbReference type="SUPFAM" id="SSF54631">
    <property type="entry name" value="CBS-domain pair"/>
    <property type="match status" value="1"/>
</dbReference>
<dbReference type="Pfam" id="PF00571">
    <property type="entry name" value="CBS"/>
    <property type="match status" value="2"/>
</dbReference>
<evidence type="ECO:0000313" key="3">
    <source>
        <dbReference type="EMBL" id="PQD94466.1"/>
    </source>
</evidence>
<feature type="domain" description="CBS" evidence="2">
    <location>
        <begin position="105"/>
        <end position="162"/>
    </location>
</feature>
<proteinExistence type="predicted"/>
<gene>
    <name evidence="3" type="ORF">CYL18_13735</name>
</gene>
<dbReference type="InterPro" id="IPR000644">
    <property type="entry name" value="CBS_dom"/>
</dbReference>
<dbReference type="InterPro" id="IPR046342">
    <property type="entry name" value="CBS_dom_sf"/>
</dbReference>
<dbReference type="EMBL" id="PKOZ01000009">
    <property type="protein sequence ID" value="PQD94466.1"/>
    <property type="molecule type" value="Genomic_DNA"/>
</dbReference>
<evidence type="ECO:0000259" key="2">
    <source>
        <dbReference type="PROSITE" id="PS51371"/>
    </source>
</evidence>
<evidence type="ECO:0000256" key="1">
    <source>
        <dbReference type="PROSITE-ProRule" id="PRU00703"/>
    </source>
</evidence>
<name>A0A2S7MXG7_9BACI</name>
<sequence>MGKTKVELTLSERFETAFNRIHKILKETVKQADTDKFTELVYKGHNHVLIRHYKDDLCQFAKLRNAIVHEKIDIDYYIAEPHLDVVEEIERIAAEFEEPRTGLSISSKEVYYFYEDDRVKDVLSCMKKTGHTRFPIYTNEDKYSWLLTTREIISWLTNQFDNPKIDLNQVKVKELYKKDEKEVVFVSQHATVFEIEDIYDDEKKDKIEAVIITATGKETEKPNGIITSRDLLEVALAEE</sequence>
<reference evidence="3 4" key="1">
    <citation type="submission" date="2017-12" db="EMBL/GenBank/DDBJ databases">
        <title>Taxonomic description and draft genome of Pradoshia cofamensis Gen. nov., sp. nov., a thermotolerant bacillale isolated from anterior gut of earthworm Eisenia fetida.</title>
        <authorList>
            <person name="Saha T."/>
            <person name="Chakraborty R."/>
        </authorList>
    </citation>
    <scope>NUCLEOTIDE SEQUENCE [LARGE SCALE GENOMIC DNA]</scope>
    <source>
        <strain evidence="3 4">EAG3</strain>
    </source>
</reference>
<dbReference type="SMART" id="SM00116">
    <property type="entry name" value="CBS"/>
    <property type="match status" value="2"/>
</dbReference>
<dbReference type="PROSITE" id="PS51371">
    <property type="entry name" value="CBS"/>
    <property type="match status" value="1"/>
</dbReference>
<comment type="caution">
    <text evidence="3">The sequence shown here is derived from an EMBL/GenBank/DDBJ whole genome shotgun (WGS) entry which is preliminary data.</text>
</comment>
<keyword evidence="1" id="KW-0129">CBS domain</keyword>
<accession>A0A2S7MXG7</accession>
<dbReference type="OrthoDB" id="49104at2"/>
<dbReference type="Proteomes" id="UP000239663">
    <property type="component" value="Unassembled WGS sequence"/>
</dbReference>
<evidence type="ECO:0000313" key="4">
    <source>
        <dbReference type="Proteomes" id="UP000239663"/>
    </source>
</evidence>
<keyword evidence="4" id="KW-1185">Reference proteome</keyword>
<dbReference type="RefSeq" id="WP_104850104.1">
    <property type="nucleotide sequence ID" value="NZ_PKOZ01000009.1"/>
</dbReference>
<dbReference type="Gene3D" id="3.10.580.10">
    <property type="entry name" value="CBS-domain"/>
    <property type="match status" value="1"/>
</dbReference>
<organism evidence="3 4">
    <name type="scientific">Pradoshia eiseniae</name>
    <dbReference type="NCBI Taxonomy" id="2064768"/>
    <lineage>
        <taxon>Bacteria</taxon>
        <taxon>Bacillati</taxon>
        <taxon>Bacillota</taxon>
        <taxon>Bacilli</taxon>
        <taxon>Bacillales</taxon>
        <taxon>Bacillaceae</taxon>
        <taxon>Pradoshia</taxon>
    </lineage>
</organism>
<protein>
    <recommendedName>
        <fullName evidence="2">CBS domain-containing protein</fullName>
    </recommendedName>
</protein>